<reference evidence="3" key="1">
    <citation type="journal article" date="2011" name="Nature">
        <title>Genome sequence and analysis of the tuber crop potato.</title>
        <authorList>
            <consortium name="The Potato Genome Sequencing Consortium"/>
        </authorList>
    </citation>
    <scope>NUCLEOTIDE SEQUENCE [LARGE SCALE GENOMIC DNA]</scope>
    <source>
        <strain evidence="3">cv. DM1-3 516 R44</strain>
    </source>
</reference>
<organism evidence="2 3">
    <name type="scientific">Solanum tuberosum</name>
    <name type="common">Potato</name>
    <dbReference type="NCBI Taxonomy" id="4113"/>
    <lineage>
        <taxon>Eukaryota</taxon>
        <taxon>Viridiplantae</taxon>
        <taxon>Streptophyta</taxon>
        <taxon>Embryophyta</taxon>
        <taxon>Tracheophyta</taxon>
        <taxon>Spermatophyta</taxon>
        <taxon>Magnoliopsida</taxon>
        <taxon>eudicotyledons</taxon>
        <taxon>Gunneridae</taxon>
        <taxon>Pentapetalae</taxon>
        <taxon>asterids</taxon>
        <taxon>lamiids</taxon>
        <taxon>Solanales</taxon>
        <taxon>Solanaceae</taxon>
        <taxon>Solanoideae</taxon>
        <taxon>Solaneae</taxon>
        <taxon>Solanum</taxon>
    </lineage>
</organism>
<keyword evidence="1" id="KW-0472">Membrane</keyword>
<dbReference type="EnsemblPlants" id="PGSC0003DMT400081159">
    <property type="protein sequence ID" value="PGSC0003DMT400081159"/>
    <property type="gene ID" value="PGSC0003DMG400031716"/>
</dbReference>
<protein>
    <submittedName>
        <fullName evidence="2">Short chain alcohol dehydrogenase</fullName>
    </submittedName>
</protein>
<dbReference type="Gramene" id="PGSC0003DMT400081159">
    <property type="protein sequence ID" value="PGSC0003DMT400081159"/>
    <property type="gene ID" value="PGSC0003DMG400031716"/>
</dbReference>
<evidence type="ECO:0000313" key="2">
    <source>
        <dbReference type="EnsemblPlants" id="PGSC0003DMT400081159"/>
    </source>
</evidence>
<dbReference type="HOGENOM" id="CLU_2727116_0_0_1"/>
<dbReference type="OMA" id="IMPALVC"/>
<feature type="transmembrane region" description="Helical" evidence="1">
    <location>
        <begin position="20"/>
        <end position="42"/>
    </location>
</feature>
<dbReference type="InParanoid" id="M1D4B0"/>
<keyword evidence="1" id="KW-0812">Transmembrane</keyword>
<keyword evidence="1" id="KW-1133">Transmembrane helix</keyword>
<dbReference type="Proteomes" id="UP000011115">
    <property type="component" value="Unassembled WGS sequence"/>
</dbReference>
<accession>M1D4B0</accession>
<keyword evidence="3" id="KW-1185">Reference proteome</keyword>
<evidence type="ECO:0000313" key="3">
    <source>
        <dbReference type="Proteomes" id="UP000011115"/>
    </source>
</evidence>
<sequence length="72" mass="7907">MTFSKSDFSFSRILDLTAPIIPALLYMMSSLPYLSTTMFTTFSRSSSFVTSQCTKVVDDGSKSLQTLCAKSS</sequence>
<reference evidence="2" key="2">
    <citation type="submission" date="2015-06" db="UniProtKB">
        <authorList>
            <consortium name="EnsemblPlants"/>
        </authorList>
    </citation>
    <scope>IDENTIFICATION</scope>
    <source>
        <strain evidence="2">DM1-3 516 R44</strain>
    </source>
</reference>
<dbReference type="AlphaFoldDB" id="M1D4B0"/>
<dbReference type="PaxDb" id="4113-PGSC0003DMT400081159"/>
<evidence type="ECO:0000256" key="1">
    <source>
        <dbReference type="SAM" id="Phobius"/>
    </source>
</evidence>
<name>M1D4B0_SOLTU</name>
<proteinExistence type="predicted"/>